<dbReference type="InterPro" id="IPR005899">
    <property type="entry name" value="Na_pump_deCOase"/>
</dbReference>
<dbReference type="GO" id="GO:0008948">
    <property type="term" value="F:oxaloacetate decarboxylase activity"/>
    <property type="evidence" value="ECO:0007669"/>
    <property type="project" value="UniProtKB-UniRule"/>
</dbReference>
<comment type="similarity">
    <text evidence="4 16 17">Belongs to the OadG family.</text>
</comment>
<dbReference type="EC" id="7.2.4.2" evidence="16"/>
<evidence type="ECO:0000256" key="13">
    <source>
        <dbReference type="ARBA" id="ARBA00023136"/>
    </source>
</evidence>
<evidence type="ECO:0000256" key="7">
    <source>
        <dbReference type="ARBA" id="ARBA00022475"/>
    </source>
</evidence>
<proteinExistence type="inferred from homology"/>
<dbReference type="NCBIfam" id="TIGR01195">
    <property type="entry name" value="oadG_fam"/>
    <property type="match status" value="1"/>
</dbReference>
<keyword evidence="12 16" id="KW-0406">Ion transport</keyword>
<evidence type="ECO:0000256" key="1">
    <source>
        <dbReference type="ARBA" id="ARBA00001959"/>
    </source>
</evidence>
<gene>
    <name evidence="16" type="primary">oadG</name>
    <name evidence="18" type="ORF">JP32_03310</name>
</gene>
<keyword evidence="7 16" id="KW-1003">Cell membrane</keyword>
<accession>A0A0A2XLG9</accession>
<evidence type="ECO:0000256" key="14">
    <source>
        <dbReference type="ARBA" id="ARBA00023201"/>
    </source>
</evidence>
<dbReference type="RefSeq" id="WP_039083612.1">
    <property type="nucleotide sequence ID" value="NZ_JPXS01000016.1"/>
</dbReference>
<evidence type="ECO:0000256" key="11">
    <source>
        <dbReference type="ARBA" id="ARBA00023053"/>
    </source>
</evidence>
<keyword evidence="10 16" id="KW-1133">Transmembrane helix</keyword>
<keyword evidence="11 16" id="KW-0915">Sodium</keyword>
<dbReference type="Pfam" id="PF04277">
    <property type="entry name" value="OAD_gamma"/>
    <property type="match status" value="1"/>
</dbReference>
<comment type="subcellular location">
    <subcellularLocation>
        <location evidence="3 16 17">Cell membrane</location>
        <topology evidence="3 16 17">Single-pass membrane protein</topology>
    </subcellularLocation>
</comment>
<keyword evidence="9 16" id="KW-1278">Translocase</keyword>
<dbReference type="EMBL" id="JPXS01000016">
    <property type="protein sequence ID" value="KGQ33053.1"/>
    <property type="molecule type" value="Genomic_DNA"/>
</dbReference>
<evidence type="ECO:0000256" key="16">
    <source>
        <dbReference type="HAMAP-Rule" id="MF_00404"/>
    </source>
</evidence>
<feature type="transmembrane region" description="Helical" evidence="16 17">
    <location>
        <begin position="12"/>
        <end position="34"/>
    </location>
</feature>
<evidence type="ECO:0000256" key="2">
    <source>
        <dbReference type="ARBA" id="ARBA00003002"/>
    </source>
</evidence>
<keyword evidence="6 16" id="KW-0813">Transport</keyword>
<evidence type="ECO:0000256" key="9">
    <source>
        <dbReference type="ARBA" id="ARBA00022967"/>
    </source>
</evidence>
<dbReference type="Proteomes" id="UP000030526">
    <property type="component" value="Unassembled WGS sequence"/>
</dbReference>
<evidence type="ECO:0000313" key="18">
    <source>
        <dbReference type="EMBL" id="KGQ33053.1"/>
    </source>
</evidence>
<comment type="cofactor">
    <cofactor evidence="1 16 17">
        <name>Na(+)</name>
        <dbReference type="ChEBI" id="CHEBI:29101"/>
    </cofactor>
</comment>
<keyword evidence="13 16" id="KW-0472">Membrane</keyword>
<dbReference type="GO" id="GO:0015081">
    <property type="term" value="F:sodium ion transmembrane transporter activity"/>
    <property type="evidence" value="ECO:0007669"/>
    <property type="project" value="UniProtKB-UniRule"/>
</dbReference>
<keyword evidence="14 16" id="KW-0739">Sodium transport</keyword>
<evidence type="ECO:0000256" key="6">
    <source>
        <dbReference type="ARBA" id="ARBA00022448"/>
    </source>
</evidence>
<keyword evidence="8 16" id="KW-0812">Transmembrane</keyword>
<evidence type="ECO:0000256" key="8">
    <source>
        <dbReference type="ARBA" id="ARBA00022692"/>
    </source>
</evidence>
<evidence type="ECO:0000256" key="12">
    <source>
        <dbReference type="ARBA" id="ARBA00023065"/>
    </source>
</evidence>
<name>A0A0A2XLG9_9PAST</name>
<comment type="subunit">
    <text evidence="5 16">Heterotrimer of an alpha, a beta and a gamma subunit.</text>
</comment>
<comment type="function">
    <text evidence="2 16 17">Catalyzes the decarboxylation of oxaloacetate coupled to Na(+) translocation.</text>
</comment>
<organism evidence="18 19">
    <name type="scientific">Gallibacterium anatis</name>
    <dbReference type="NCBI Taxonomy" id="750"/>
    <lineage>
        <taxon>Bacteria</taxon>
        <taxon>Pseudomonadati</taxon>
        <taxon>Pseudomonadota</taxon>
        <taxon>Gammaproteobacteria</taxon>
        <taxon>Pasteurellales</taxon>
        <taxon>Pasteurellaceae</taxon>
        <taxon>Gallibacterium</taxon>
    </lineage>
</organism>
<dbReference type="AlphaFoldDB" id="A0A0A2XLG9"/>
<reference evidence="18 19" key="1">
    <citation type="submission" date="2014-08" db="EMBL/GenBank/DDBJ databases">
        <title>Chaperone-usher fimbriae in a diverse selection of Gallibacterium genomes.</title>
        <authorList>
            <person name="Kudirkiene E."/>
            <person name="Bager R.J."/>
            <person name="Johnson T.J."/>
            <person name="Bojesen A.M."/>
        </authorList>
    </citation>
    <scope>NUCLEOTIDE SEQUENCE [LARGE SCALE GENOMIC DNA]</scope>
    <source>
        <strain evidence="18 19">20558/3kl.</strain>
    </source>
</reference>
<protein>
    <recommendedName>
        <fullName evidence="16">Probable oxaloacetate decarboxylase gamma chain</fullName>
        <ecNumber evidence="16">7.2.4.2</ecNumber>
    </recommendedName>
</protein>
<evidence type="ECO:0000256" key="3">
    <source>
        <dbReference type="ARBA" id="ARBA00004162"/>
    </source>
</evidence>
<comment type="caution">
    <text evidence="18">The sequence shown here is derived from an EMBL/GenBank/DDBJ whole genome shotgun (WGS) entry which is preliminary data.</text>
</comment>
<dbReference type="GO" id="GO:0015451">
    <property type="term" value="F:decarboxylation-driven active transmembrane transporter activity"/>
    <property type="evidence" value="ECO:0007669"/>
    <property type="project" value="UniProtKB-EC"/>
</dbReference>
<comment type="catalytic activity">
    <reaction evidence="15 16 17">
        <text>oxaloacetate + 2 Na(+)(in) + H(+) = pyruvate + 2 Na(+)(out) + CO2</text>
        <dbReference type="Rhea" id="RHEA:57724"/>
        <dbReference type="ChEBI" id="CHEBI:15361"/>
        <dbReference type="ChEBI" id="CHEBI:15378"/>
        <dbReference type="ChEBI" id="CHEBI:16452"/>
        <dbReference type="ChEBI" id="CHEBI:16526"/>
        <dbReference type="ChEBI" id="CHEBI:29101"/>
        <dbReference type="EC" id="7.2.4.2"/>
    </reaction>
</comment>
<evidence type="ECO:0000256" key="10">
    <source>
        <dbReference type="ARBA" id="ARBA00022989"/>
    </source>
</evidence>
<dbReference type="GO" id="GO:0005886">
    <property type="term" value="C:plasma membrane"/>
    <property type="evidence" value="ECO:0007669"/>
    <property type="project" value="UniProtKB-SubCell"/>
</dbReference>
<dbReference type="GO" id="GO:0036376">
    <property type="term" value="P:sodium ion export across plasma membrane"/>
    <property type="evidence" value="ECO:0007669"/>
    <property type="project" value="InterPro"/>
</dbReference>
<dbReference type="InterPro" id="IPR023424">
    <property type="entry name" value="OadG"/>
</dbReference>
<dbReference type="HAMAP" id="MF_00404">
    <property type="entry name" value="OadG"/>
    <property type="match status" value="1"/>
</dbReference>
<sequence>MTKLELLMEGVNLMFSGMGFVIGFLILLIFLISLMSNMINRFSPPPLATTSTENSQISVPKTTDDIERLRPVIIAAIAHHRRQQGIK</sequence>
<evidence type="ECO:0000313" key="19">
    <source>
        <dbReference type="Proteomes" id="UP000030526"/>
    </source>
</evidence>
<evidence type="ECO:0000256" key="15">
    <source>
        <dbReference type="ARBA" id="ARBA00048176"/>
    </source>
</evidence>
<evidence type="ECO:0000256" key="5">
    <source>
        <dbReference type="ARBA" id="ARBA00011869"/>
    </source>
</evidence>
<dbReference type="NCBIfam" id="NF002792">
    <property type="entry name" value="PRK02919.1"/>
    <property type="match status" value="1"/>
</dbReference>
<evidence type="ECO:0000256" key="17">
    <source>
        <dbReference type="RuleBase" id="RU004278"/>
    </source>
</evidence>
<evidence type="ECO:0000256" key="4">
    <source>
        <dbReference type="ARBA" id="ARBA00005844"/>
    </source>
</evidence>